<dbReference type="EMBL" id="CP076129">
    <property type="protein sequence ID" value="QWG09485.1"/>
    <property type="molecule type" value="Genomic_DNA"/>
</dbReference>
<keyword evidence="1" id="KW-0732">Signal</keyword>
<evidence type="ECO:0000256" key="1">
    <source>
        <dbReference type="SAM" id="SignalP"/>
    </source>
</evidence>
<feature type="signal peptide" evidence="1">
    <location>
        <begin position="1"/>
        <end position="22"/>
    </location>
</feature>
<keyword evidence="3" id="KW-1185">Reference proteome</keyword>
<name>A0ABX8H2V8_9BACT</name>
<evidence type="ECO:0000313" key="2">
    <source>
        <dbReference type="EMBL" id="QWG09485.1"/>
    </source>
</evidence>
<accession>A0ABX8H2V8</accession>
<organism evidence="2 3">
    <name type="scientific">Flammeovirga kamogawensis</name>
    <dbReference type="NCBI Taxonomy" id="373891"/>
    <lineage>
        <taxon>Bacteria</taxon>
        <taxon>Pseudomonadati</taxon>
        <taxon>Bacteroidota</taxon>
        <taxon>Cytophagia</taxon>
        <taxon>Cytophagales</taxon>
        <taxon>Flammeovirgaceae</taxon>
        <taxon>Flammeovirga</taxon>
    </lineage>
</organism>
<evidence type="ECO:0000313" key="3">
    <source>
        <dbReference type="Proteomes" id="UP000682802"/>
    </source>
</evidence>
<reference evidence="2 3" key="1">
    <citation type="submission" date="2021-05" db="EMBL/GenBank/DDBJ databases">
        <title>Comparative genomic studies on the polysaccharide-degrading batcterial strains of the Flammeovirga genus.</title>
        <authorList>
            <person name="Zewei F."/>
            <person name="Zheng Z."/>
            <person name="Yu L."/>
            <person name="Ruyue G."/>
            <person name="Yanhong M."/>
            <person name="Yuanyuan C."/>
            <person name="Jingyan G."/>
            <person name="Wenjun H."/>
        </authorList>
    </citation>
    <scope>NUCLEOTIDE SEQUENCE [LARGE SCALE GENOMIC DNA]</scope>
    <source>
        <strain evidence="2 3">YS10</strain>
    </source>
</reference>
<gene>
    <name evidence="2" type="ORF">KM029_23040</name>
</gene>
<feature type="chain" id="PRO_5046445025" evidence="1">
    <location>
        <begin position="23"/>
        <end position="514"/>
    </location>
</feature>
<protein>
    <submittedName>
        <fullName evidence="2">DUF4384 domain-containing protein</fullName>
    </submittedName>
</protein>
<dbReference type="Proteomes" id="UP000682802">
    <property type="component" value="Chromosome 2"/>
</dbReference>
<dbReference type="RefSeq" id="WP_144076158.1">
    <property type="nucleotide sequence ID" value="NZ_CP076129.1"/>
</dbReference>
<sequence length="514" mass="58095">MQTIKNYSLLLLLLFFSFLVFAKDQKPTWINYAERNATYPRDKFLVGWQVKENVPKEGVQEARKELTQLAKVELAEGVYVKIESVSKMDIGNASGASFENFKQNSTSFSKVNINGVQQKHYYDEKNLTLYVLVYANIAEVIKVNQTKLTALTSKLSSSLNQAKNNNATGNTMLAKKELNRLLPIIREIEEIYTVSITLGQAISIDYEDFLAKETEVSTLLNTLNNRNINTVSELSADISMTLSDQLQLSQQPVNLECFTFEDTKMGSRFSRELFQRLSLDLGKENKFVVKNTRGISPSKYTITGTVWEKKDHLSIISILRENESGSVIGSSESQILKSTLSESDYKPQNLSQAVSTQQQFLSNTVENSGLSMDVLTNKGNTSTLFTQGERMSLYVKANRPCFVRFIYHMADGTKILLQDNYKISPDQVNKMIKVSQEFECSAPFGVETLQAFARTDIPFEPLNVVQYDRMSIIQDDLQTINAKNRNLSQTQSEDSQKEIAFSEKRVVITTLPAQ</sequence>
<proteinExistence type="predicted"/>